<keyword evidence="1 4" id="KW-0378">Hydrolase</keyword>
<protein>
    <recommendedName>
        <fullName evidence="4">Fructose-1,6-bisphosphatase class 3</fullName>
        <shortName evidence="4">FBPase class 3</shortName>
        <ecNumber evidence="4">3.1.3.11</ecNumber>
    </recommendedName>
    <alternativeName>
        <fullName evidence="4">D-fructose-1,6-bisphosphate 1-phosphohydrolase class 3</fullName>
    </alternativeName>
</protein>
<organism evidence="5 6">
    <name type="scientific">Candidatus Butyricicoccus avistercoris</name>
    <dbReference type="NCBI Taxonomy" id="2838518"/>
    <lineage>
        <taxon>Bacteria</taxon>
        <taxon>Bacillati</taxon>
        <taxon>Bacillota</taxon>
        <taxon>Clostridia</taxon>
        <taxon>Eubacteriales</taxon>
        <taxon>Butyricicoccaceae</taxon>
        <taxon>Butyricicoccus</taxon>
    </lineage>
</organism>
<dbReference type="InterPro" id="IPR029052">
    <property type="entry name" value="Metallo-depent_PP-like"/>
</dbReference>
<dbReference type="Gene3D" id="3.60.21.10">
    <property type="match status" value="1"/>
</dbReference>
<dbReference type="EMBL" id="DXIE01000036">
    <property type="protein sequence ID" value="HIV62504.1"/>
    <property type="molecule type" value="Genomic_DNA"/>
</dbReference>
<comment type="caution">
    <text evidence="5">The sequence shown here is derived from an EMBL/GenBank/DDBJ whole genome shotgun (WGS) entry which is preliminary data.</text>
</comment>
<dbReference type="EC" id="3.1.3.11" evidence="4"/>
<dbReference type="InterPro" id="IPR009164">
    <property type="entry name" value="FBPtase_class3"/>
</dbReference>
<dbReference type="SUPFAM" id="SSF56300">
    <property type="entry name" value="Metallo-dependent phosphatases"/>
    <property type="match status" value="1"/>
</dbReference>
<dbReference type="GO" id="GO:0006094">
    <property type="term" value="P:gluconeogenesis"/>
    <property type="evidence" value="ECO:0007669"/>
    <property type="project" value="UniProtKB-UniRule"/>
</dbReference>
<dbReference type="AlphaFoldDB" id="A0A9D1THY4"/>
<name>A0A9D1THY4_9FIRM</name>
<evidence type="ECO:0000256" key="2">
    <source>
        <dbReference type="ARBA" id="ARBA00023211"/>
    </source>
</evidence>
<dbReference type="Pfam" id="PF06874">
    <property type="entry name" value="FBPase_2"/>
    <property type="match status" value="1"/>
</dbReference>
<accession>A0A9D1THY4</accession>
<sequence>MKDLQYYKLLSEQYPTIESVSSEIVSMTATLCLPKGTEYFFSDLHGEHEAFIHLLRSGSGVIREKIETLFSHSILESDRAELAALICYPKPMLVNKRNSCPRFNEWSELTIGRLVLVCRDVSAKYTRSRVHKAMDPNYSYIMDELLQTDDTDPDKRRYFRALIASIVKSDSSDPLIIALCHLIQQMTVDHLHIIGDIFDRGPRADKIIKELMKYHDVDIQWGNHDINWMGAMSGNRVCLFNVLKIAISYNSFDVLEDGYGVNLRPLSMFAAETYQNDPCERFQPHVLDENKYDPVDPQLAAKMHKAVAIILFKLEGQLIKRHPEYHMSGRLLLDKVNFEKGTITLDGKEYQMLDTNFPTVDPADPYKLTEAEEALVENTLASFRHSAKLRRHIDYIYTHGAMYKVSNNNLLYHGCIPMTEGGKFDKLVLPSGAYSGKALLDYLDSCVRKAYYTGDENCVDLMWYLWCGAKSPVFGKDRMTTFERCFIADKALQSEPMNPYYHNYDDPKQSEKIMREFGLDPAKSHIVNGHVPVKNGENPVKAGGRLFVIDGGISKAYQSKTGIAGYTLIYNSHDIELAEHMPFIPVDENHPLAEMNSTVHIVERMPRRMTVADTDAGEIYRERIEDLEKLLELYRDGTLGEKLED</sequence>
<gene>
    <name evidence="4" type="primary">fbp</name>
    <name evidence="5" type="ORF">H9746_06665</name>
</gene>
<evidence type="ECO:0000256" key="1">
    <source>
        <dbReference type="ARBA" id="ARBA00022801"/>
    </source>
</evidence>
<evidence type="ECO:0000256" key="4">
    <source>
        <dbReference type="HAMAP-Rule" id="MF_01854"/>
    </source>
</evidence>
<dbReference type="Proteomes" id="UP000886808">
    <property type="component" value="Unassembled WGS sequence"/>
</dbReference>
<keyword evidence="3 4" id="KW-0119">Carbohydrate metabolism</keyword>
<comment type="pathway">
    <text evidence="4">Carbohydrate biosynthesis; gluconeogenesis.</text>
</comment>
<comment type="similarity">
    <text evidence="4">Belongs to the FBPase class 3 family.</text>
</comment>
<evidence type="ECO:0000256" key="3">
    <source>
        <dbReference type="ARBA" id="ARBA00023277"/>
    </source>
</evidence>
<dbReference type="HAMAP" id="MF_01854">
    <property type="entry name" value="FBPase_class3"/>
    <property type="match status" value="1"/>
</dbReference>
<evidence type="ECO:0000313" key="5">
    <source>
        <dbReference type="EMBL" id="HIV62504.1"/>
    </source>
</evidence>
<dbReference type="GO" id="GO:0042132">
    <property type="term" value="F:fructose 1,6-bisphosphate 1-phosphatase activity"/>
    <property type="evidence" value="ECO:0007669"/>
    <property type="project" value="UniProtKB-UniRule"/>
</dbReference>
<keyword evidence="2 4" id="KW-0464">Manganese</keyword>
<reference evidence="5" key="2">
    <citation type="submission" date="2021-04" db="EMBL/GenBank/DDBJ databases">
        <authorList>
            <person name="Gilroy R."/>
        </authorList>
    </citation>
    <scope>NUCLEOTIDE SEQUENCE</scope>
    <source>
        <strain evidence="5">CHK193-4272</strain>
    </source>
</reference>
<comment type="cofactor">
    <cofactor evidence="4">
        <name>Mn(2+)</name>
        <dbReference type="ChEBI" id="CHEBI:29035"/>
    </cofactor>
</comment>
<comment type="catalytic activity">
    <reaction evidence="4">
        <text>beta-D-fructose 1,6-bisphosphate + H2O = beta-D-fructose 6-phosphate + phosphate</text>
        <dbReference type="Rhea" id="RHEA:11064"/>
        <dbReference type="ChEBI" id="CHEBI:15377"/>
        <dbReference type="ChEBI" id="CHEBI:32966"/>
        <dbReference type="ChEBI" id="CHEBI:43474"/>
        <dbReference type="ChEBI" id="CHEBI:57634"/>
        <dbReference type="EC" id="3.1.3.11"/>
    </reaction>
</comment>
<evidence type="ECO:0000313" key="6">
    <source>
        <dbReference type="Proteomes" id="UP000886808"/>
    </source>
</evidence>
<proteinExistence type="inferred from homology"/>
<reference evidence="5" key="1">
    <citation type="journal article" date="2021" name="PeerJ">
        <title>Extensive microbial diversity within the chicken gut microbiome revealed by metagenomics and culture.</title>
        <authorList>
            <person name="Gilroy R."/>
            <person name="Ravi A."/>
            <person name="Getino M."/>
            <person name="Pursley I."/>
            <person name="Horton D.L."/>
            <person name="Alikhan N.F."/>
            <person name="Baker D."/>
            <person name="Gharbi K."/>
            <person name="Hall N."/>
            <person name="Watson M."/>
            <person name="Adriaenssens E.M."/>
            <person name="Foster-Nyarko E."/>
            <person name="Jarju S."/>
            <person name="Secka A."/>
            <person name="Antonio M."/>
            <person name="Oren A."/>
            <person name="Chaudhuri R.R."/>
            <person name="La Ragione R."/>
            <person name="Hildebrand F."/>
            <person name="Pallen M.J."/>
        </authorList>
    </citation>
    <scope>NUCLEOTIDE SEQUENCE</scope>
    <source>
        <strain evidence="5">CHK193-4272</strain>
    </source>
</reference>